<evidence type="ECO:0000256" key="2">
    <source>
        <dbReference type="SAM" id="MobiDB-lite"/>
    </source>
</evidence>
<name>A0A820JC85_9BILA</name>
<feature type="compositionally biased region" description="Acidic residues" evidence="2">
    <location>
        <begin position="130"/>
        <end position="142"/>
    </location>
</feature>
<protein>
    <submittedName>
        <fullName evidence="3">Uncharacterized protein</fullName>
    </submittedName>
</protein>
<dbReference type="PANTHER" id="PTHR12756">
    <property type="entry name" value="CYTOSOLIC CARBOXYPEPTIDASE"/>
    <property type="match status" value="1"/>
</dbReference>
<reference evidence="3" key="1">
    <citation type="submission" date="2021-02" db="EMBL/GenBank/DDBJ databases">
        <authorList>
            <person name="Nowell W R."/>
        </authorList>
    </citation>
    <scope>NUCLEOTIDE SEQUENCE</scope>
</reference>
<comment type="cofactor">
    <cofactor evidence="1">
        <name>Zn(2+)</name>
        <dbReference type="ChEBI" id="CHEBI:29105"/>
    </cofactor>
</comment>
<evidence type="ECO:0000256" key="1">
    <source>
        <dbReference type="ARBA" id="ARBA00001947"/>
    </source>
</evidence>
<feature type="non-terminal residue" evidence="3">
    <location>
        <position position="1"/>
    </location>
</feature>
<sequence length="211" mass="24228">RCKESTGRVVMWKEMLIKNSFTLEASFAGSSIVNKPCHFNIQDYEKFGQSICESLRQYLDILSDTKRMDSIYLDITKCVFRKLGKDKVPPALLPLIYAGNDSTTSIISISDCLQALTQCHKTIYEQDASTSEDSDSDPEGGELPELPYQKELEAKEAEAELRKKQIKKKRSEKAIEERIQKLTRKRELHILNDFNEIKPKLNKIKIIDIQP</sequence>
<dbReference type="EMBL" id="CAJOBB010016151">
    <property type="protein sequence ID" value="CAF4324911.1"/>
    <property type="molecule type" value="Genomic_DNA"/>
</dbReference>
<proteinExistence type="predicted"/>
<organism evidence="3 4">
    <name type="scientific">Adineta steineri</name>
    <dbReference type="NCBI Taxonomy" id="433720"/>
    <lineage>
        <taxon>Eukaryota</taxon>
        <taxon>Metazoa</taxon>
        <taxon>Spiralia</taxon>
        <taxon>Gnathifera</taxon>
        <taxon>Rotifera</taxon>
        <taxon>Eurotatoria</taxon>
        <taxon>Bdelloidea</taxon>
        <taxon>Adinetida</taxon>
        <taxon>Adinetidae</taxon>
        <taxon>Adineta</taxon>
    </lineage>
</organism>
<dbReference type="Gene3D" id="3.40.630.10">
    <property type="entry name" value="Zn peptidases"/>
    <property type="match status" value="1"/>
</dbReference>
<evidence type="ECO:0000313" key="3">
    <source>
        <dbReference type="EMBL" id="CAF4324911.1"/>
    </source>
</evidence>
<dbReference type="PANTHER" id="PTHR12756:SF11">
    <property type="entry name" value="CYTOSOLIC CARBOXYPEPTIDASE 1"/>
    <property type="match status" value="1"/>
</dbReference>
<dbReference type="Proteomes" id="UP000663868">
    <property type="component" value="Unassembled WGS sequence"/>
</dbReference>
<dbReference type="InterPro" id="IPR050821">
    <property type="entry name" value="Cytosolic_carboxypeptidase"/>
</dbReference>
<accession>A0A820JC85</accession>
<gene>
    <name evidence="3" type="ORF">KXQ929_LOCUS46836</name>
</gene>
<dbReference type="AlphaFoldDB" id="A0A820JC85"/>
<feature type="region of interest" description="Disordered" evidence="2">
    <location>
        <begin position="126"/>
        <end position="149"/>
    </location>
</feature>
<comment type="caution">
    <text evidence="3">The sequence shown here is derived from an EMBL/GenBank/DDBJ whole genome shotgun (WGS) entry which is preliminary data.</text>
</comment>
<evidence type="ECO:0000313" key="4">
    <source>
        <dbReference type="Proteomes" id="UP000663868"/>
    </source>
</evidence>